<dbReference type="Pfam" id="PF00069">
    <property type="entry name" value="Pkinase"/>
    <property type="match status" value="1"/>
</dbReference>
<comment type="caution">
    <text evidence="4">The sequence shown here is derived from an EMBL/GenBank/DDBJ whole genome shotgun (WGS) entry which is preliminary data.</text>
</comment>
<reference evidence="4 5" key="1">
    <citation type="submission" date="2018-06" db="EMBL/GenBank/DDBJ databases">
        <title>Comparative genomics reveals the genomic features of Rhizophagus irregularis, R. cerebriforme, R. diaphanum and Gigaspora rosea, and their symbiotic lifestyle signature.</title>
        <authorList>
            <person name="Morin E."/>
            <person name="San Clemente H."/>
            <person name="Chen E.C.H."/>
            <person name="De La Providencia I."/>
            <person name="Hainaut M."/>
            <person name="Kuo A."/>
            <person name="Kohler A."/>
            <person name="Murat C."/>
            <person name="Tang N."/>
            <person name="Roy S."/>
            <person name="Loubradou J."/>
            <person name="Henrissat B."/>
            <person name="Grigoriev I.V."/>
            <person name="Corradi N."/>
            <person name="Roux C."/>
            <person name="Martin F.M."/>
        </authorList>
    </citation>
    <scope>NUCLEOTIDE SEQUENCE [LARGE SCALE GENOMIC DNA]</scope>
    <source>
        <strain evidence="4 5">DAOM 194757</strain>
    </source>
</reference>
<dbReference type="EMBL" id="QKWP01000077">
    <property type="protein sequence ID" value="RIB28092.1"/>
    <property type="molecule type" value="Genomic_DNA"/>
</dbReference>
<dbReference type="GO" id="GO:0005634">
    <property type="term" value="C:nucleus"/>
    <property type="evidence" value="ECO:0007669"/>
    <property type="project" value="TreeGrafter"/>
</dbReference>
<evidence type="ECO:0000313" key="4">
    <source>
        <dbReference type="EMBL" id="RIB28092.1"/>
    </source>
</evidence>
<evidence type="ECO:0000259" key="3">
    <source>
        <dbReference type="PROSITE" id="PS50011"/>
    </source>
</evidence>
<dbReference type="PANTHER" id="PTHR24346">
    <property type="entry name" value="MAP/MICROTUBULE AFFINITY-REGULATING KINASE"/>
    <property type="match status" value="1"/>
</dbReference>
<dbReference type="Gene3D" id="1.10.510.10">
    <property type="entry name" value="Transferase(Phosphotransferase) domain 1"/>
    <property type="match status" value="1"/>
</dbReference>
<dbReference type="OrthoDB" id="10252171at2759"/>
<dbReference type="GO" id="GO:0004674">
    <property type="term" value="F:protein serine/threonine kinase activity"/>
    <property type="evidence" value="ECO:0007669"/>
    <property type="project" value="TreeGrafter"/>
</dbReference>
<keyword evidence="4" id="KW-0418">Kinase</keyword>
<dbReference type="InterPro" id="IPR000719">
    <property type="entry name" value="Prot_kinase_dom"/>
</dbReference>
<dbReference type="SMART" id="SM00220">
    <property type="entry name" value="S_TKc"/>
    <property type="match status" value="1"/>
</dbReference>
<proteinExistence type="predicted"/>
<dbReference type="PROSITE" id="PS50011">
    <property type="entry name" value="PROTEIN_KINASE_DOM"/>
    <property type="match status" value="1"/>
</dbReference>
<dbReference type="AlphaFoldDB" id="A0A397W214"/>
<organism evidence="4 5">
    <name type="scientific">Gigaspora rosea</name>
    <dbReference type="NCBI Taxonomy" id="44941"/>
    <lineage>
        <taxon>Eukaryota</taxon>
        <taxon>Fungi</taxon>
        <taxon>Fungi incertae sedis</taxon>
        <taxon>Mucoromycota</taxon>
        <taxon>Glomeromycotina</taxon>
        <taxon>Glomeromycetes</taxon>
        <taxon>Diversisporales</taxon>
        <taxon>Gigasporaceae</taxon>
        <taxon>Gigaspora</taxon>
    </lineage>
</organism>
<name>A0A397W214_9GLOM</name>
<gene>
    <name evidence="4" type="ORF">C2G38_1952294</name>
</gene>
<evidence type="ECO:0000256" key="1">
    <source>
        <dbReference type="ARBA" id="ARBA00022741"/>
    </source>
</evidence>
<feature type="domain" description="Protein kinase" evidence="3">
    <location>
        <begin position="1"/>
        <end position="243"/>
    </location>
</feature>
<evidence type="ECO:0000313" key="5">
    <source>
        <dbReference type="Proteomes" id="UP000266673"/>
    </source>
</evidence>
<dbReference type="GO" id="GO:0005829">
    <property type="term" value="C:cytosol"/>
    <property type="evidence" value="ECO:0007669"/>
    <property type="project" value="TreeGrafter"/>
</dbReference>
<keyword evidence="4" id="KW-0808">Transferase</keyword>
<dbReference type="InterPro" id="IPR011009">
    <property type="entry name" value="Kinase-like_dom_sf"/>
</dbReference>
<sequence length="305" mass="35757">LGSNSFGYWTEAILENNDSQLLIKHIIKRRLPTLIQGHDSDIPIEAYFLQEVSHKNLVRYVDVVEIENLFFLITKIDHNDWQTLHSYLIRNGPLSENQAKNIFKQTIECISSIYKHGFFNIRLNDKNILISESLQVRLFDFERLTLYEESNENLVYNIQYASPEMIVDHKYDPELSDLWSLGILLYVMLHAHIPFESPFDTLVETPVIQKITSKECATILCRLLAKKPHFRGTFKDLLNYPWIGIENFLKRRILKNNIKGNSDESIATEGPNTNDKIIQEIDYLIKRSSINEHLPLHWTLWAIFK</sequence>
<dbReference type="SUPFAM" id="SSF56112">
    <property type="entry name" value="Protein kinase-like (PK-like)"/>
    <property type="match status" value="1"/>
</dbReference>
<feature type="non-terminal residue" evidence="4">
    <location>
        <position position="1"/>
    </location>
</feature>
<dbReference type="PANTHER" id="PTHR24346:SF51">
    <property type="entry name" value="PAS DOMAIN-CONTAINING SERINE_THREONINE-PROTEIN KINASE"/>
    <property type="match status" value="1"/>
</dbReference>
<evidence type="ECO:0000256" key="2">
    <source>
        <dbReference type="ARBA" id="ARBA00022840"/>
    </source>
</evidence>
<dbReference type="GO" id="GO:0035556">
    <property type="term" value="P:intracellular signal transduction"/>
    <property type="evidence" value="ECO:0007669"/>
    <property type="project" value="TreeGrafter"/>
</dbReference>
<dbReference type="GO" id="GO:0045719">
    <property type="term" value="P:negative regulation of glycogen biosynthetic process"/>
    <property type="evidence" value="ECO:0007669"/>
    <property type="project" value="TreeGrafter"/>
</dbReference>
<keyword evidence="2" id="KW-0067">ATP-binding</keyword>
<dbReference type="Proteomes" id="UP000266673">
    <property type="component" value="Unassembled WGS sequence"/>
</dbReference>
<dbReference type="GO" id="GO:0005524">
    <property type="term" value="F:ATP binding"/>
    <property type="evidence" value="ECO:0007669"/>
    <property type="project" value="UniProtKB-KW"/>
</dbReference>
<keyword evidence="1" id="KW-0547">Nucleotide-binding</keyword>
<accession>A0A397W214</accession>
<dbReference type="STRING" id="44941.A0A397W214"/>
<keyword evidence="5" id="KW-1185">Reference proteome</keyword>
<protein>
    <submittedName>
        <fullName evidence="4">Kinase-like domain-containing protein</fullName>
    </submittedName>
</protein>